<proteinExistence type="predicted"/>
<reference evidence="4" key="1">
    <citation type="journal article" date="2019" name="Int. J. Syst. Evol. Microbiol.">
        <title>The Global Catalogue of Microorganisms (GCM) 10K type strain sequencing project: providing services to taxonomists for standard genome sequencing and annotation.</title>
        <authorList>
            <consortium name="The Broad Institute Genomics Platform"/>
            <consortium name="The Broad Institute Genome Sequencing Center for Infectious Disease"/>
            <person name="Wu L."/>
            <person name="Ma J."/>
        </authorList>
    </citation>
    <scope>NUCLEOTIDE SEQUENCE [LARGE SCALE GENOMIC DNA]</scope>
    <source>
        <strain evidence="4">JCM 15933</strain>
    </source>
</reference>
<feature type="transmembrane region" description="Helical" evidence="2">
    <location>
        <begin position="83"/>
        <end position="103"/>
    </location>
</feature>
<gene>
    <name evidence="3" type="ORF">GCM10009827_044760</name>
</gene>
<comment type="caution">
    <text evidence="3">The sequence shown here is derived from an EMBL/GenBank/DDBJ whole genome shotgun (WGS) entry which is preliminary data.</text>
</comment>
<feature type="transmembrane region" description="Helical" evidence="2">
    <location>
        <begin position="171"/>
        <end position="193"/>
    </location>
</feature>
<feature type="compositionally biased region" description="Pro residues" evidence="1">
    <location>
        <begin position="329"/>
        <end position="339"/>
    </location>
</feature>
<dbReference type="InterPro" id="IPR021213">
    <property type="entry name" value="DUF2567"/>
</dbReference>
<feature type="transmembrane region" description="Helical" evidence="2">
    <location>
        <begin position="110"/>
        <end position="129"/>
    </location>
</feature>
<feature type="region of interest" description="Disordered" evidence="1">
    <location>
        <begin position="198"/>
        <end position="378"/>
    </location>
</feature>
<accession>A0ABP4LJU8</accession>
<dbReference type="Proteomes" id="UP001501470">
    <property type="component" value="Unassembled WGS sequence"/>
</dbReference>
<evidence type="ECO:0000256" key="2">
    <source>
        <dbReference type="SAM" id="Phobius"/>
    </source>
</evidence>
<keyword evidence="2" id="KW-1133">Transmembrane helix</keyword>
<keyword evidence="2" id="KW-0812">Transmembrane</keyword>
<keyword evidence="4" id="KW-1185">Reference proteome</keyword>
<feature type="compositionally biased region" description="Polar residues" evidence="1">
    <location>
        <begin position="290"/>
        <end position="299"/>
    </location>
</feature>
<evidence type="ECO:0008006" key="5">
    <source>
        <dbReference type="Google" id="ProtNLM"/>
    </source>
</evidence>
<evidence type="ECO:0000256" key="1">
    <source>
        <dbReference type="SAM" id="MobiDB-lite"/>
    </source>
</evidence>
<evidence type="ECO:0000313" key="4">
    <source>
        <dbReference type="Proteomes" id="UP001501470"/>
    </source>
</evidence>
<sequence length="378" mass="38748">MVSIAPIEPIDQPELPKPSPPRRRSLGLEALFGLIVAAVVVALGAPVGLLWSWIAPKVELVQTPYGPYPIDGEPEGYFADDGWFMILGAAAGILIAVAAWVILRRYRGPFILAGLVVGSAAAAALAAWLGNKIGYAHYLDLAEHAPVDTHIFRPAKVRAGEASLWHGFVPWVRGSLLIQALVAAVVYTCLAGFHTSPTLTHDPDPDVPTGDPYYAGYPDGGGPYAGDPDNVGPYAGPAHPVFGSLDPARPGPVYPGPAAQHGFDQPAQPWPAPEHPGYPHPGHGGPPTDASFSQPTTGGESPASPSPWPAPPTGTQSSTGTPTAGGQPTPQPHGDPAPGRPDLRKPASGPSGAAAQTSAGQHDAAPPGASTPPAPDPT</sequence>
<organism evidence="3 4">
    <name type="scientific">Dactylosporangium maewongense</name>
    <dbReference type="NCBI Taxonomy" id="634393"/>
    <lineage>
        <taxon>Bacteria</taxon>
        <taxon>Bacillati</taxon>
        <taxon>Actinomycetota</taxon>
        <taxon>Actinomycetes</taxon>
        <taxon>Micromonosporales</taxon>
        <taxon>Micromonosporaceae</taxon>
        <taxon>Dactylosporangium</taxon>
    </lineage>
</organism>
<feature type="compositionally biased region" description="Low complexity" evidence="1">
    <location>
        <begin position="313"/>
        <end position="328"/>
    </location>
</feature>
<evidence type="ECO:0000313" key="3">
    <source>
        <dbReference type="EMBL" id="GAA1523405.1"/>
    </source>
</evidence>
<dbReference type="Pfam" id="PF10821">
    <property type="entry name" value="DUF2567"/>
    <property type="match status" value="1"/>
</dbReference>
<name>A0ABP4LJU8_9ACTN</name>
<feature type="compositionally biased region" description="Pro residues" evidence="1">
    <location>
        <begin position="369"/>
        <end position="378"/>
    </location>
</feature>
<feature type="transmembrane region" description="Helical" evidence="2">
    <location>
        <begin position="31"/>
        <end position="54"/>
    </location>
</feature>
<keyword evidence="2" id="KW-0472">Membrane</keyword>
<feature type="compositionally biased region" description="Pro residues" evidence="1">
    <location>
        <begin position="268"/>
        <end position="279"/>
    </location>
</feature>
<dbReference type="EMBL" id="BAAAQD010000008">
    <property type="protein sequence ID" value="GAA1523405.1"/>
    <property type="molecule type" value="Genomic_DNA"/>
</dbReference>
<protein>
    <recommendedName>
        <fullName evidence="5">DUF2567 domain-containing protein</fullName>
    </recommendedName>
</protein>